<dbReference type="InterPro" id="IPR019793">
    <property type="entry name" value="Peroxidases_heam-ligand_BS"/>
</dbReference>
<dbReference type="EMBL" id="BDDD01001281">
    <property type="protein sequence ID" value="GAV74853.1"/>
    <property type="molecule type" value="Genomic_DNA"/>
</dbReference>
<comment type="catalytic activity">
    <reaction evidence="1">
        <text>2 a phenolic donor + H2O2 = 2 a phenolic radical donor + 2 H2O</text>
        <dbReference type="Rhea" id="RHEA:56136"/>
        <dbReference type="ChEBI" id="CHEBI:15377"/>
        <dbReference type="ChEBI" id="CHEBI:16240"/>
        <dbReference type="ChEBI" id="CHEBI:139520"/>
        <dbReference type="ChEBI" id="CHEBI:139521"/>
        <dbReference type="EC" id="1.11.1.7"/>
    </reaction>
</comment>
<keyword evidence="9 11" id="KW-0408">Iron</keyword>
<dbReference type="FunFam" id="1.10.420.10:FF:000007">
    <property type="entry name" value="Peroxidase"/>
    <property type="match status" value="2"/>
</dbReference>
<evidence type="ECO:0000256" key="7">
    <source>
        <dbReference type="ARBA" id="ARBA00022729"/>
    </source>
</evidence>
<evidence type="ECO:0000256" key="4">
    <source>
        <dbReference type="ARBA" id="ARBA00022559"/>
    </source>
</evidence>
<keyword evidence="5" id="KW-0349">Heme</keyword>
<comment type="cofactor">
    <cofactor evidence="11">
        <name>heme b</name>
        <dbReference type="ChEBI" id="CHEBI:60344"/>
    </cofactor>
    <text evidence="11">Binds 1 heme b (iron(II)-protoporphyrin IX) group per subunit.</text>
</comment>
<evidence type="ECO:0000256" key="11">
    <source>
        <dbReference type="PIRSR" id="PIRSR600823-3"/>
    </source>
</evidence>
<dbReference type="InterPro" id="IPR002016">
    <property type="entry name" value="Haem_peroxidase"/>
</dbReference>
<name>A0A1Q3C451_CEPFO</name>
<feature type="binding site" description="axial binding residue" evidence="11">
    <location>
        <position position="26"/>
    </location>
    <ligand>
        <name>heme b</name>
        <dbReference type="ChEBI" id="CHEBI:60344"/>
    </ligand>
    <ligandPart>
        <name>Fe</name>
        <dbReference type="ChEBI" id="CHEBI:18248"/>
    </ligandPart>
</feature>
<dbReference type="InterPro" id="IPR000823">
    <property type="entry name" value="Peroxidase_pln"/>
</dbReference>
<evidence type="ECO:0000256" key="1">
    <source>
        <dbReference type="ARBA" id="ARBA00000189"/>
    </source>
</evidence>
<comment type="cofactor">
    <cofactor evidence="11">
        <name>Ca(2+)</name>
        <dbReference type="ChEBI" id="CHEBI:29108"/>
    </cofactor>
    <text evidence="11">Binds 2 calcium ions per subunit.</text>
</comment>
<evidence type="ECO:0000256" key="5">
    <source>
        <dbReference type="ARBA" id="ARBA00022617"/>
    </source>
</evidence>
<feature type="binding site" evidence="11">
    <location>
        <position position="82"/>
    </location>
    <ligand>
        <name>Ca(2+)</name>
        <dbReference type="ChEBI" id="CHEBI:29108"/>
        <label>2</label>
    </ligand>
</feature>
<keyword evidence="10 12" id="KW-1015">Disulfide bond</keyword>
<dbReference type="PANTHER" id="PTHR31517">
    <property type="match status" value="1"/>
</dbReference>
<dbReference type="InterPro" id="IPR010255">
    <property type="entry name" value="Haem_peroxidase_sf"/>
</dbReference>
<keyword evidence="4 14" id="KW-0575">Peroxidase</keyword>
<dbReference type="PRINTS" id="PR00458">
    <property type="entry name" value="PEROXIDASE"/>
</dbReference>
<keyword evidence="11" id="KW-0106">Calcium</keyword>
<dbReference type="PRINTS" id="PR00461">
    <property type="entry name" value="PLPEROXIDASE"/>
</dbReference>
<feature type="disulfide bond" evidence="12">
    <location>
        <begin position="33"/>
        <end position="65"/>
    </location>
</feature>
<accession>A0A1Q3C451</accession>
<evidence type="ECO:0000256" key="10">
    <source>
        <dbReference type="ARBA" id="ARBA00023157"/>
    </source>
</evidence>
<dbReference type="GO" id="GO:0006979">
    <property type="term" value="P:response to oxidative stress"/>
    <property type="evidence" value="ECO:0007669"/>
    <property type="project" value="InterPro"/>
</dbReference>
<sequence>TMDQIIKIFASKGFDIQEMVALVGAHTIGFSHCKEFSDRLFNYSKTSPVDPEYNPRYATSLQKPCKDYIKDPEMAAFNDVLTPNKFDNMYYQNLPRELGLLASDHAMVKDPRTKPFVQLYATNQTAFFKDFAHPLEKLKMVALVGAHTIGFSHCKEFSDRLFNYSKTSPVDPEYNPRYATSLQKPCKDYIKDPEMAAFNDVLTPNKFDNMYYQNLPRELGLLASDHAMVKDPRTKPFVQLYATNQTAFFKDFAHPLEKLSILETMT</sequence>
<dbReference type="GO" id="GO:0020037">
    <property type="term" value="F:heme binding"/>
    <property type="evidence" value="ECO:0007669"/>
    <property type="project" value="InterPro"/>
</dbReference>
<evidence type="ECO:0000256" key="12">
    <source>
        <dbReference type="PIRSR" id="PIRSR600823-5"/>
    </source>
</evidence>
<dbReference type="GO" id="GO:0046872">
    <property type="term" value="F:metal ion binding"/>
    <property type="evidence" value="ECO:0007669"/>
    <property type="project" value="UniProtKB-KW"/>
</dbReference>
<dbReference type="GO" id="GO:0140825">
    <property type="term" value="F:lactoperoxidase activity"/>
    <property type="evidence" value="ECO:0007669"/>
    <property type="project" value="UniProtKB-EC"/>
</dbReference>
<feature type="non-terminal residue" evidence="14">
    <location>
        <position position="1"/>
    </location>
</feature>
<proteinExistence type="inferred from homology"/>
<dbReference type="PROSITE" id="PS00435">
    <property type="entry name" value="PEROXIDASE_1"/>
    <property type="match status" value="1"/>
</dbReference>
<feature type="domain" description="Plant heme peroxidase family profile" evidence="13">
    <location>
        <begin position="1"/>
        <end position="158"/>
    </location>
</feature>
<feature type="binding site" evidence="11">
    <location>
        <position position="87"/>
    </location>
    <ligand>
        <name>Ca(2+)</name>
        <dbReference type="ChEBI" id="CHEBI:29108"/>
        <label>2</label>
    </ligand>
</feature>
<dbReference type="PANTHER" id="PTHR31517:SF17">
    <property type="entry name" value="PEROXIDASE 6"/>
    <property type="match status" value="1"/>
</dbReference>
<evidence type="ECO:0000256" key="8">
    <source>
        <dbReference type="ARBA" id="ARBA00023002"/>
    </source>
</evidence>
<keyword evidence="8" id="KW-0560">Oxidoreductase</keyword>
<feature type="non-terminal residue" evidence="14">
    <location>
        <position position="266"/>
    </location>
</feature>
<feature type="domain" description="Plant heme peroxidase family profile" evidence="13">
    <location>
        <begin position="154"/>
        <end position="266"/>
    </location>
</feature>
<keyword evidence="6 11" id="KW-0479">Metal-binding</keyword>
<evidence type="ECO:0000313" key="14">
    <source>
        <dbReference type="EMBL" id="GAV74853.1"/>
    </source>
</evidence>
<organism evidence="14 15">
    <name type="scientific">Cephalotus follicularis</name>
    <name type="common">Albany pitcher plant</name>
    <dbReference type="NCBI Taxonomy" id="3775"/>
    <lineage>
        <taxon>Eukaryota</taxon>
        <taxon>Viridiplantae</taxon>
        <taxon>Streptophyta</taxon>
        <taxon>Embryophyta</taxon>
        <taxon>Tracheophyta</taxon>
        <taxon>Spermatophyta</taxon>
        <taxon>Magnoliopsida</taxon>
        <taxon>eudicotyledons</taxon>
        <taxon>Gunneridae</taxon>
        <taxon>Pentapetalae</taxon>
        <taxon>rosids</taxon>
        <taxon>fabids</taxon>
        <taxon>Oxalidales</taxon>
        <taxon>Cephalotaceae</taxon>
        <taxon>Cephalotus</taxon>
    </lineage>
</organism>
<dbReference type="STRING" id="3775.A0A1Q3C451"/>
<evidence type="ECO:0000256" key="2">
    <source>
        <dbReference type="ARBA" id="ARBA00006873"/>
    </source>
</evidence>
<comment type="caution">
    <text evidence="14">The sequence shown here is derived from an EMBL/GenBank/DDBJ whole genome shotgun (WGS) entry which is preliminary data.</text>
</comment>
<feature type="binding site" evidence="11">
    <location>
        <position position="27"/>
    </location>
    <ligand>
        <name>Ca(2+)</name>
        <dbReference type="ChEBI" id="CHEBI:29108"/>
        <label>2</label>
    </ligand>
</feature>
<feature type="binding site" evidence="11">
    <location>
        <position position="79"/>
    </location>
    <ligand>
        <name>Ca(2+)</name>
        <dbReference type="ChEBI" id="CHEBI:29108"/>
        <label>2</label>
    </ligand>
</feature>
<evidence type="ECO:0000256" key="6">
    <source>
        <dbReference type="ARBA" id="ARBA00022723"/>
    </source>
</evidence>
<comment type="similarity">
    <text evidence="2">Belongs to the peroxidase family. Ascorbate peroxidase subfamily.</text>
</comment>
<reference evidence="15" key="1">
    <citation type="submission" date="2016-04" db="EMBL/GenBank/DDBJ databases">
        <title>Cephalotus genome sequencing.</title>
        <authorList>
            <person name="Fukushima K."/>
            <person name="Hasebe M."/>
            <person name="Fang X."/>
        </authorList>
    </citation>
    <scope>NUCLEOTIDE SEQUENCE [LARGE SCALE GENOMIC DNA]</scope>
    <source>
        <strain evidence="15">cv. St1</strain>
    </source>
</reference>
<evidence type="ECO:0000256" key="3">
    <source>
        <dbReference type="ARBA" id="ARBA00012313"/>
    </source>
</evidence>
<keyword evidence="7" id="KW-0732">Signal</keyword>
<evidence type="ECO:0000256" key="9">
    <source>
        <dbReference type="ARBA" id="ARBA00023004"/>
    </source>
</evidence>
<evidence type="ECO:0000313" key="15">
    <source>
        <dbReference type="Proteomes" id="UP000187406"/>
    </source>
</evidence>
<dbReference type="InParanoid" id="A0A1Q3C451"/>
<evidence type="ECO:0000259" key="13">
    <source>
        <dbReference type="PROSITE" id="PS50873"/>
    </source>
</evidence>
<dbReference type="OrthoDB" id="2113341at2759"/>
<protein>
    <recommendedName>
        <fullName evidence="3">peroxidase</fullName>
        <ecNumber evidence="3">1.11.1.7</ecNumber>
    </recommendedName>
</protein>
<dbReference type="Pfam" id="PF00141">
    <property type="entry name" value="peroxidase"/>
    <property type="match status" value="2"/>
</dbReference>
<gene>
    <name evidence="14" type="ORF">CFOL_v3_18333</name>
</gene>
<dbReference type="Gene3D" id="1.10.420.10">
    <property type="entry name" value="Peroxidase, domain 2"/>
    <property type="match status" value="2"/>
</dbReference>
<dbReference type="AlphaFoldDB" id="A0A1Q3C451"/>
<dbReference type="SUPFAM" id="SSF48113">
    <property type="entry name" value="Heme-dependent peroxidases"/>
    <property type="match status" value="2"/>
</dbReference>
<dbReference type="PROSITE" id="PS50873">
    <property type="entry name" value="PEROXIDASE_4"/>
    <property type="match status" value="2"/>
</dbReference>
<keyword evidence="15" id="KW-1185">Reference proteome</keyword>
<dbReference type="Proteomes" id="UP000187406">
    <property type="component" value="Unassembled WGS sequence"/>
</dbReference>
<dbReference type="EC" id="1.11.1.7" evidence="3"/>